<gene>
    <name evidence="2" type="ORF">S01H1_48745</name>
</gene>
<keyword evidence="1" id="KW-0472">Membrane</keyword>
<feature type="transmembrane region" description="Helical" evidence="1">
    <location>
        <begin position="86"/>
        <end position="110"/>
    </location>
</feature>
<comment type="caution">
    <text evidence="2">The sequence shown here is derived from an EMBL/GenBank/DDBJ whole genome shotgun (WGS) entry which is preliminary data.</text>
</comment>
<name>X0VW99_9ZZZZ</name>
<sequence length="140" mass="16354">MNLDRIVDDDTVQITISSNPITFNLSLGEIKKVNLDNDSYYDLKVFLKDMTSYSADIVIALISEEIPEEASEDERIVKGFPKEKNILLIIFYVLIGIGILVLIFVLYLIIKKKKLVINLSIKLKNIRERRRKKREEKRRK</sequence>
<keyword evidence="1" id="KW-0812">Transmembrane</keyword>
<dbReference type="EMBL" id="BARS01031312">
    <property type="protein sequence ID" value="GAG16718.1"/>
    <property type="molecule type" value="Genomic_DNA"/>
</dbReference>
<reference evidence="2" key="1">
    <citation type="journal article" date="2014" name="Front. Microbiol.">
        <title>High frequency of phylogenetically diverse reductive dehalogenase-homologous genes in deep subseafloor sedimentary metagenomes.</title>
        <authorList>
            <person name="Kawai M."/>
            <person name="Futagami T."/>
            <person name="Toyoda A."/>
            <person name="Takaki Y."/>
            <person name="Nishi S."/>
            <person name="Hori S."/>
            <person name="Arai W."/>
            <person name="Tsubouchi T."/>
            <person name="Morono Y."/>
            <person name="Uchiyama I."/>
            <person name="Ito T."/>
            <person name="Fujiyama A."/>
            <person name="Inagaki F."/>
            <person name="Takami H."/>
        </authorList>
    </citation>
    <scope>NUCLEOTIDE SEQUENCE</scope>
    <source>
        <strain evidence="2">Expedition CK06-06</strain>
    </source>
</reference>
<protein>
    <submittedName>
        <fullName evidence="2">Uncharacterized protein</fullName>
    </submittedName>
</protein>
<dbReference type="AlphaFoldDB" id="X0VW99"/>
<evidence type="ECO:0000256" key="1">
    <source>
        <dbReference type="SAM" id="Phobius"/>
    </source>
</evidence>
<proteinExistence type="predicted"/>
<evidence type="ECO:0000313" key="2">
    <source>
        <dbReference type="EMBL" id="GAG16718.1"/>
    </source>
</evidence>
<organism evidence="2">
    <name type="scientific">marine sediment metagenome</name>
    <dbReference type="NCBI Taxonomy" id="412755"/>
    <lineage>
        <taxon>unclassified sequences</taxon>
        <taxon>metagenomes</taxon>
        <taxon>ecological metagenomes</taxon>
    </lineage>
</organism>
<keyword evidence="1" id="KW-1133">Transmembrane helix</keyword>
<accession>X0VW99</accession>